<evidence type="ECO:0000313" key="2">
    <source>
        <dbReference type="Proteomes" id="UP001153069"/>
    </source>
</evidence>
<dbReference type="Proteomes" id="UP001153069">
    <property type="component" value="Unassembled WGS sequence"/>
</dbReference>
<proteinExistence type="predicted"/>
<dbReference type="EMBL" id="CAICTM010000625">
    <property type="protein sequence ID" value="CAB9514010.1"/>
    <property type="molecule type" value="Genomic_DNA"/>
</dbReference>
<gene>
    <name evidence="1" type="ORF">SEMRO_626_G177730.2</name>
</gene>
<evidence type="ECO:0000313" key="1">
    <source>
        <dbReference type="EMBL" id="CAB9514010.1"/>
    </source>
</evidence>
<dbReference type="AlphaFoldDB" id="A0A9N8E8J9"/>
<protein>
    <submittedName>
        <fullName evidence="1">Uncharacterized protein</fullName>
    </submittedName>
</protein>
<accession>A0A9N8E8J9</accession>
<sequence length="312" mass="34957">MNAAGVEAFASGKSELAIHHLNSALVIINKLLLIHCDQYDHATQSLDPRLKDAQGTPRSSSTRRDDILVRPTSKEIKVLQDDRFYIYNQALLFSAPLSLDDPHEDDDDETAFIFGLNPVLPQASFRDIRIWYIQVSFFWSIIHFNMALVLHKLIHETQENNKRYREEAILFYKLCLQNLWVIPATSATMNLLMLSAVNNLAHVYLNMHTCCGTVGSWGHPAPTTPSWSTRRSTDCPAAKRPKVASSTQSLLPPDLHLCDQTELIQGLLLRAIGKVIANDRSLSNEQRQQVTEMSVNHIVLSALSPCYVAAGA</sequence>
<comment type="caution">
    <text evidence="1">The sequence shown here is derived from an EMBL/GenBank/DDBJ whole genome shotgun (WGS) entry which is preliminary data.</text>
</comment>
<organism evidence="1 2">
    <name type="scientific">Seminavis robusta</name>
    <dbReference type="NCBI Taxonomy" id="568900"/>
    <lineage>
        <taxon>Eukaryota</taxon>
        <taxon>Sar</taxon>
        <taxon>Stramenopiles</taxon>
        <taxon>Ochrophyta</taxon>
        <taxon>Bacillariophyta</taxon>
        <taxon>Bacillariophyceae</taxon>
        <taxon>Bacillariophycidae</taxon>
        <taxon>Naviculales</taxon>
        <taxon>Naviculaceae</taxon>
        <taxon>Seminavis</taxon>
    </lineage>
</organism>
<reference evidence="1" key="1">
    <citation type="submission" date="2020-06" db="EMBL/GenBank/DDBJ databases">
        <authorList>
            <consortium name="Plant Systems Biology data submission"/>
        </authorList>
    </citation>
    <scope>NUCLEOTIDE SEQUENCE</scope>
    <source>
        <strain evidence="1">D6</strain>
    </source>
</reference>
<keyword evidence="2" id="KW-1185">Reference proteome</keyword>
<name>A0A9N8E8J9_9STRA</name>